<proteinExistence type="predicted"/>
<dbReference type="AlphaFoldDB" id="A0A1I3E0V4"/>
<organism evidence="1 2">
    <name type="scientific">Nocardioides psychrotolerans</name>
    <dbReference type="NCBI Taxonomy" id="1005945"/>
    <lineage>
        <taxon>Bacteria</taxon>
        <taxon>Bacillati</taxon>
        <taxon>Actinomycetota</taxon>
        <taxon>Actinomycetes</taxon>
        <taxon>Propionibacteriales</taxon>
        <taxon>Nocardioidaceae</taxon>
        <taxon>Nocardioides</taxon>
    </lineage>
</organism>
<dbReference type="EMBL" id="FOQG01000003">
    <property type="protein sequence ID" value="SFH92489.1"/>
    <property type="molecule type" value="Genomic_DNA"/>
</dbReference>
<evidence type="ECO:0000313" key="1">
    <source>
        <dbReference type="EMBL" id="SFH92489.1"/>
    </source>
</evidence>
<dbReference type="Proteomes" id="UP000198649">
    <property type="component" value="Unassembled WGS sequence"/>
</dbReference>
<sequence>MPTIDLTTPPPAPVGLLDALPRRVSLTLSELRFVAGRAGGAPLPFDLQEHDEAPALEGRLGPMASADEAAAYRTALATLRDPMDTLERRGLLRDGQVDDGIIGAVGLLATPTLALDLDVVADAVQAKAWHRQSGGAVATLSTADGIVFELTWFANDHWPAELGRVAVIPEDLVLRDSAVPDGIDLPYELLDAAVEAAHGRRTDLLPVLVAQHSGMVRDGDRRPLPDAEVVAALTALESETQGRLRALVADVSSTATTVVGVVSWVLLADGWRALRPHQEGSLARITLRRAEPGALAPDLAPVLAEVSS</sequence>
<dbReference type="RefSeq" id="WP_091110978.1">
    <property type="nucleotide sequence ID" value="NZ_BKAF01000007.1"/>
</dbReference>
<gene>
    <name evidence="1" type="ORF">SAMN05216561_103167</name>
</gene>
<accession>A0A1I3E0V4</accession>
<dbReference type="OrthoDB" id="3775282at2"/>
<name>A0A1I3E0V4_9ACTN</name>
<reference evidence="1 2" key="1">
    <citation type="submission" date="2016-10" db="EMBL/GenBank/DDBJ databases">
        <authorList>
            <person name="de Groot N.N."/>
        </authorList>
    </citation>
    <scope>NUCLEOTIDE SEQUENCE [LARGE SCALE GENOMIC DNA]</scope>
    <source>
        <strain evidence="1 2">CGMCC 1.11156</strain>
    </source>
</reference>
<evidence type="ECO:0008006" key="3">
    <source>
        <dbReference type="Google" id="ProtNLM"/>
    </source>
</evidence>
<evidence type="ECO:0000313" key="2">
    <source>
        <dbReference type="Proteomes" id="UP000198649"/>
    </source>
</evidence>
<keyword evidence="2" id="KW-1185">Reference proteome</keyword>
<dbReference type="STRING" id="1005945.SAMN05216561_103167"/>
<protein>
    <recommendedName>
        <fullName evidence="3">EspG family protein</fullName>
    </recommendedName>
</protein>